<keyword evidence="9" id="KW-1185">Reference proteome</keyword>
<organism evidence="8 9">
    <name type="scientific">Lysinibacillus composti</name>
    <dbReference type="NCBI Taxonomy" id="720633"/>
    <lineage>
        <taxon>Bacteria</taxon>
        <taxon>Bacillati</taxon>
        <taxon>Bacillota</taxon>
        <taxon>Bacilli</taxon>
        <taxon>Bacillales</taxon>
        <taxon>Bacillaceae</taxon>
        <taxon>Lysinibacillus</taxon>
    </lineage>
</organism>
<feature type="transmembrane region" description="Helical" evidence="6">
    <location>
        <begin position="349"/>
        <end position="368"/>
    </location>
</feature>
<dbReference type="AlphaFoldDB" id="A0A3N9UJ07"/>
<feature type="transmembrane region" description="Helical" evidence="6">
    <location>
        <begin position="319"/>
        <end position="343"/>
    </location>
</feature>
<feature type="transmembrane region" description="Helical" evidence="6">
    <location>
        <begin position="259"/>
        <end position="277"/>
    </location>
</feature>
<feature type="transmembrane region" description="Helical" evidence="6">
    <location>
        <begin position="230"/>
        <end position="247"/>
    </location>
</feature>
<keyword evidence="4 6" id="KW-1133">Transmembrane helix</keyword>
<dbReference type="GO" id="GO:0005886">
    <property type="term" value="C:plasma membrane"/>
    <property type="evidence" value="ECO:0007669"/>
    <property type="project" value="UniProtKB-SubCell"/>
</dbReference>
<dbReference type="Proteomes" id="UP000274033">
    <property type="component" value="Unassembled WGS sequence"/>
</dbReference>
<gene>
    <name evidence="8" type="ORF">EBB45_04910</name>
</gene>
<evidence type="ECO:0000256" key="4">
    <source>
        <dbReference type="ARBA" id="ARBA00022989"/>
    </source>
</evidence>
<sequence length="380" mass="41524">MNMAVFLSFYSLMTTLPLYAIGALKQSDQEAGLLATVFLLSAIIVRPFSGKMLDMYGKKRLLIISLVFYFLCSILYIIDLPFELLLVLRFFHGIWFSIITTAGGSLAADIVPVNRKGTGLGYYTMSNNLAVVLGPFIGILLIQHLSFDVLFSVLCIAVFVGGILATTIKTDDLTKPEKVERSFKFTFNDLFEKKALPIAGIAGLVGISYASILSFLSIYAEEQGLLTTASWFYVVYAAAMLITRPLIGKLYDQKGSQYVIVPGFLFYILGLICIALANGSAILFLSSAVLVGAGYGALTTSFQSLAVQSAEHVRSGYATATYFTLFDLGVALGSYVLGLLVIWVDYDSIYSISALLMAVTACIYFVLFKKSKRKHIQSTI</sequence>
<dbReference type="InterPro" id="IPR020846">
    <property type="entry name" value="MFS_dom"/>
</dbReference>
<dbReference type="PANTHER" id="PTHR23531">
    <property type="entry name" value="QUINOLENE RESISTANCE PROTEIN NORA"/>
    <property type="match status" value="1"/>
</dbReference>
<keyword evidence="5 6" id="KW-0472">Membrane</keyword>
<feature type="transmembrane region" description="Helical" evidence="6">
    <location>
        <begin position="30"/>
        <end position="49"/>
    </location>
</feature>
<feature type="domain" description="Major facilitator superfamily (MFS) profile" evidence="7">
    <location>
        <begin position="1"/>
        <end position="372"/>
    </location>
</feature>
<evidence type="ECO:0000256" key="5">
    <source>
        <dbReference type="ARBA" id="ARBA00023136"/>
    </source>
</evidence>
<dbReference type="CDD" id="cd17489">
    <property type="entry name" value="MFS_YfcJ_like"/>
    <property type="match status" value="1"/>
</dbReference>
<dbReference type="GO" id="GO:0022857">
    <property type="term" value="F:transmembrane transporter activity"/>
    <property type="evidence" value="ECO:0007669"/>
    <property type="project" value="InterPro"/>
</dbReference>
<evidence type="ECO:0000256" key="1">
    <source>
        <dbReference type="ARBA" id="ARBA00004651"/>
    </source>
</evidence>
<evidence type="ECO:0000256" key="2">
    <source>
        <dbReference type="ARBA" id="ARBA00022448"/>
    </source>
</evidence>
<comment type="caution">
    <text evidence="8">The sequence shown here is derived from an EMBL/GenBank/DDBJ whole genome shotgun (WGS) entry which is preliminary data.</text>
</comment>
<comment type="subcellular location">
    <subcellularLocation>
        <location evidence="1">Cell membrane</location>
        <topology evidence="1">Multi-pass membrane protein</topology>
    </subcellularLocation>
</comment>
<evidence type="ECO:0000256" key="6">
    <source>
        <dbReference type="SAM" id="Phobius"/>
    </source>
</evidence>
<dbReference type="InterPro" id="IPR052714">
    <property type="entry name" value="MFS_Exporter"/>
</dbReference>
<dbReference type="OrthoDB" id="9814001at2"/>
<evidence type="ECO:0000256" key="3">
    <source>
        <dbReference type="ARBA" id="ARBA00022692"/>
    </source>
</evidence>
<evidence type="ECO:0000313" key="8">
    <source>
        <dbReference type="EMBL" id="RQW75977.1"/>
    </source>
</evidence>
<feature type="transmembrane region" description="Helical" evidence="6">
    <location>
        <begin position="120"/>
        <end position="143"/>
    </location>
</feature>
<keyword evidence="2" id="KW-0813">Transport</keyword>
<feature type="transmembrane region" description="Helical" evidence="6">
    <location>
        <begin position="90"/>
        <end position="108"/>
    </location>
</feature>
<dbReference type="InterPro" id="IPR036259">
    <property type="entry name" value="MFS_trans_sf"/>
</dbReference>
<dbReference type="Gene3D" id="1.20.1250.20">
    <property type="entry name" value="MFS general substrate transporter like domains"/>
    <property type="match status" value="1"/>
</dbReference>
<feature type="transmembrane region" description="Helical" evidence="6">
    <location>
        <begin position="195"/>
        <end position="218"/>
    </location>
</feature>
<evidence type="ECO:0000313" key="9">
    <source>
        <dbReference type="Proteomes" id="UP000274033"/>
    </source>
</evidence>
<dbReference type="Pfam" id="PF07690">
    <property type="entry name" value="MFS_1"/>
    <property type="match status" value="1"/>
</dbReference>
<accession>A0A3N9UJ07</accession>
<name>A0A3N9UJ07_9BACI</name>
<dbReference type="PANTHER" id="PTHR23531:SF2">
    <property type="entry name" value="PERMEASE"/>
    <property type="match status" value="1"/>
</dbReference>
<evidence type="ECO:0000259" key="7">
    <source>
        <dbReference type="PROSITE" id="PS50850"/>
    </source>
</evidence>
<dbReference type="InterPro" id="IPR011701">
    <property type="entry name" value="MFS"/>
</dbReference>
<protein>
    <submittedName>
        <fullName evidence="8">MFS transporter</fullName>
    </submittedName>
</protein>
<dbReference type="EMBL" id="RRCT01000002">
    <property type="protein sequence ID" value="RQW75977.1"/>
    <property type="molecule type" value="Genomic_DNA"/>
</dbReference>
<dbReference type="SUPFAM" id="SSF103473">
    <property type="entry name" value="MFS general substrate transporter"/>
    <property type="match status" value="1"/>
</dbReference>
<feature type="transmembrane region" description="Helical" evidence="6">
    <location>
        <begin position="61"/>
        <end position="78"/>
    </location>
</feature>
<proteinExistence type="predicted"/>
<reference evidence="8 9" key="1">
    <citation type="journal article" date="2013" name="J. Microbiol.">
        <title>Lysinibacillus chungkukjangi sp. nov., isolated from Chungkukjang, Korean fermented soybean food.</title>
        <authorList>
            <person name="Kim S.J."/>
            <person name="Jang Y.H."/>
            <person name="Hamada M."/>
            <person name="Ahn J.H."/>
            <person name="Weon H.Y."/>
            <person name="Suzuki K."/>
            <person name="Whang K.S."/>
            <person name="Kwon S.W."/>
        </authorList>
    </citation>
    <scope>NUCLEOTIDE SEQUENCE [LARGE SCALE GENOMIC DNA]</scope>
    <source>
        <strain evidence="8 9">MCCC 1A12701</strain>
    </source>
</reference>
<feature type="transmembrane region" description="Helical" evidence="6">
    <location>
        <begin position="149"/>
        <end position="168"/>
    </location>
</feature>
<keyword evidence="3 6" id="KW-0812">Transmembrane</keyword>
<dbReference type="PROSITE" id="PS50850">
    <property type="entry name" value="MFS"/>
    <property type="match status" value="1"/>
</dbReference>